<reference evidence="1 2" key="1">
    <citation type="submission" date="2013-04" db="EMBL/GenBank/DDBJ databases">
        <title>The Genome Sequence of Sutterella wadsworthensis HGA0223.</title>
        <authorList>
            <consortium name="The Broad Institute Genomics Platform"/>
            <person name="Earl A."/>
            <person name="Ward D."/>
            <person name="Feldgarden M."/>
            <person name="Gevers D."/>
            <person name="Schmidt T.M."/>
            <person name="Dover J."/>
            <person name="Dai D."/>
            <person name="Walker B."/>
            <person name="Young S."/>
            <person name="Zeng Q."/>
            <person name="Gargeya S."/>
            <person name="Fitzgerald M."/>
            <person name="Haas B."/>
            <person name="Abouelleil A."/>
            <person name="Allen A.W."/>
            <person name="Alvarado L."/>
            <person name="Arachchi H.M."/>
            <person name="Berlin A.M."/>
            <person name="Chapman S.B."/>
            <person name="Gainer-Dewar J."/>
            <person name="Goldberg J."/>
            <person name="Griggs A."/>
            <person name="Gujja S."/>
            <person name="Hansen M."/>
            <person name="Howarth C."/>
            <person name="Imamovic A."/>
            <person name="Ireland A."/>
            <person name="Larimer J."/>
            <person name="McCowan C."/>
            <person name="Murphy C."/>
            <person name="Pearson M."/>
            <person name="Poon T.W."/>
            <person name="Priest M."/>
            <person name="Roberts A."/>
            <person name="Saif S."/>
            <person name="Shea T."/>
            <person name="Sisk P."/>
            <person name="Sykes S."/>
            <person name="Wortman J."/>
            <person name="Nusbaum C."/>
            <person name="Birren B."/>
        </authorList>
    </citation>
    <scope>NUCLEOTIDE SEQUENCE [LARGE SCALE GENOMIC DNA]</scope>
    <source>
        <strain evidence="1 2">HGA0223</strain>
    </source>
</reference>
<keyword evidence="2" id="KW-1185">Reference proteome</keyword>
<dbReference type="AlphaFoldDB" id="S3BK95"/>
<dbReference type="STRING" id="1203554.HMPREF1476_00634"/>
<dbReference type="eggNOG" id="ENOG502Z800">
    <property type="taxonomic scope" value="Bacteria"/>
</dbReference>
<organism evidence="1 2">
    <name type="scientific">Sutterella wadsworthensis HGA0223</name>
    <dbReference type="NCBI Taxonomy" id="1203554"/>
    <lineage>
        <taxon>Bacteria</taxon>
        <taxon>Pseudomonadati</taxon>
        <taxon>Pseudomonadota</taxon>
        <taxon>Betaproteobacteria</taxon>
        <taxon>Burkholderiales</taxon>
        <taxon>Sutterellaceae</taxon>
        <taxon>Sutterella</taxon>
    </lineage>
</organism>
<dbReference type="EMBL" id="ATCF01000012">
    <property type="protein sequence ID" value="EPD99830.1"/>
    <property type="molecule type" value="Genomic_DNA"/>
</dbReference>
<dbReference type="GeneID" id="64061537"/>
<dbReference type="RefSeq" id="WP_016473992.1">
    <property type="nucleotide sequence ID" value="NZ_KE150480.1"/>
</dbReference>
<gene>
    <name evidence="1" type="ORF">HMPREF1476_00634</name>
</gene>
<dbReference type="InterPro" id="IPR009561">
    <property type="entry name" value="DUF1177"/>
</dbReference>
<protein>
    <recommendedName>
        <fullName evidence="3">DUF1177 domain-containing protein</fullName>
    </recommendedName>
</protein>
<dbReference type="PATRIC" id="fig|1203554.3.peg.621"/>
<comment type="caution">
    <text evidence="1">The sequence shown here is derived from an EMBL/GenBank/DDBJ whole genome shotgun (WGS) entry which is preliminary data.</text>
</comment>
<evidence type="ECO:0000313" key="1">
    <source>
        <dbReference type="EMBL" id="EPD99830.1"/>
    </source>
</evidence>
<evidence type="ECO:0000313" key="2">
    <source>
        <dbReference type="Proteomes" id="UP000014400"/>
    </source>
</evidence>
<evidence type="ECO:0008006" key="3">
    <source>
        <dbReference type="Google" id="ProtNLM"/>
    </source>
</evidence>
<sequence>MTFRSVIDLLELLDDGRTTGAQVAEYLSALGSAKVSVKRVEGDKPGTFTDFIRCEIAGTRGKISGGSAPTLGIIGRLGGVGARPARKGFVSDGDGALAALAAAAKLIKMQPRGDRLEGDVIVTTQVCENAPTRPHEPVPFMSSCVDQYVKNRYEVDPAMDAILSVDTTKGNRIINKRGFALSPTIKEGYILRMSEDLLSLMSVTTGKLPAAFPLTQQDITPYGNGLYHMNSIVQPAFAAKVPVVGVAITTESSVPGCATGATHVEDVDDVVRFLVEAAKEFTAGRLHFFDEAEFALLTRLYGTLERFQTAGNPSAS</sequence>
<dbReference type="Proteomes" id="UP000014400">
    <property type="component" value="Unassembled WGS sequence"/>
</dbReference>
<dbReference type="HOGENOM" id="CLU_077081_0_0_4"/>
<name>S3BK95_9BURK</name>
<proteinExistence type="predicted"/>
<dbReference type="Pfam" id="PF06675">
    <property type="entry name" value="DUF1177"/>
    <property type="match status" value="1"/>
</dbReference>
<accession>S3BK95</accession>